<feature type="region of interest" description="Disordered" evidence="6">
    <location>
        <begin position="298"/>
        <end position="326"/>
    </location>
</feature>
<dbReference type="Gene3D" id="4.10.240.10">
    <property type="entry name" value="Zn(2)-C6 fungal-type DNA-binding domain"/>
    <property type="match status" value="1"/>
</dbReference>
<feature type="region of interest" description="Disordered" evidence="6">
    <location>
        <begin position="142"/>
        <end position="169"/>
    </location>
</feature>
<feature type="compositionally biased region" description="Low complexity" evidence="6">
    <location>
        <begin position="147"/>
        <end position="158"/>
    </location>
</feature>
<accession>A0ABR1SFQ6</accession>
<dbReference type="InterPro" id="IPR050815">
    <property type="entry name" value="TF_fung"/>
</dbReference>
<evidence type="ECO:0000256" key="1">
    <source>
        <dbReference type="ARBA" id="ARBA00004123"/>
    </source>
</evidence>
<dbReference type="Pfam" id="PF00172">
    <property type="entry name" value="Zn_clus"/>
    <property type="match status" value="1"/>
</dbReference>
<protein>
    <recommendedName>
        <fullName evidence="7">Zn(2)-C6 fungal-type domain-containing protein</fullName>
    </recommendedName>
</protein>
<dbReference type="SMART" id="SM00066">
    <property type="entry name" value="GAL4"/>
    <property type="match status" value="1"/>
</dbReference>
<evidence type="ECO:0000313" key="9">
    <source>
        <dbReference type="Proteomes" id="UP001444661"/>
    </source>
</evidence>
<keyword evidence="3" id="KW-0805">Transcription regulation</keyword>
<comment type="caution">
    <text evidence="8">The sequence shown here is derived from an EMBL/GenBank/DDBJ whole genome shotgun (WGS) entry which is preliminary data.</text>
</comment>
<dbReference type="InterPro" id="IPR036864">
    <property type="entry name" value="Zn2-C6_fun-type_DNA-bd_sf"/>
</dbReference>
<keyword evidence="9" id="KW-1185">Reference proteome</keyword>
<sequence length="326" mass="35770">MQSSYMTETGRHKACTQCREKKIKCNGLQPKCRRFLRYGHQCHYAPTAKRCSKADFATMLEAMNRRLLQAEATSAAASQNADYSLDLSSSLAMPPMWSPFTASSQAPGIPKMSSDFSFATGHAQFTNCDEATVTDMNTATVGNEGETMQTQTTDSSTMPEPHFDFSTTLNFTFNDGTSPFSFQPTPIHSNSKDLVPVSDDPPQLQLERNGTSSLPEKRRRVDPEPSNVWSSDEEISESVGRRKSPVDSSDPSHVLSPCNSTERRKIGNGASFQGIPVLQGPENYDSWFRAMRAAARKGGRLGHADGGLREAERATARRISRGPATV</sequence>
<evidence type="ECO:0000256" key="4">
    <source>
        <dbReference type="ARBA" id="ARBA00023163"/>
    </source>
</evidence>
<gene>
    <name evidence="8" type="ORF">PG993_011379</name>
</gene>
<dbReference type="PANTHER" id="PTHR47338">
    <property type="entry name" value="ZN(II)2CYS6 TRANSCRIPTION FACTOR (EUROFUNG)-RELATED"/>
    <property type="match status" value="1"/>
</dbReference>
<feature type="domain" description="Zn(2)-C6 fungal-type" evidence="7">
    <location>
        <begin position="14"/>
        <end position="44"/>
    </location>
</feature>
<dbReference type="CDD" id="cd00067">
    <property type="entry name" value="GAL4"/>
    <property type="match status" value="1"/>
</dbReference>
<evidence type="ECO:0000256" key="2">
    <source>
        <dbReference type="ARBA" id="ARBA00022723"/>
    </source>
</evidence>
<dbReference type="SUPFAM" id="SSF57701">
    <property type="entry name" value="Zn2/Cys6 DNA-binding domain"/>
    <property type="match status" value="1"/>
</dbReference>
<dbReference type="Proteomes" id="UP001444661">
    <property type="component" value="Unassembled WGS sequence"/>
</dbReference>
<proteinExistence type="predicted"/>
<dbReference type="EMBL" id="JAQQWK010000010">
    <property type="protein sequence ID" value="KAK8030088.1"/>
    <property type="molecule type" value="Genomic_DNA"/>
</dbReference>
<evidence type="ECO:0000313" key="8">
    <source>
        <dbReference type="EMBL" id="KAK8030088.1"/>
    </source>
</evidence>
<dbReference type="InterPro" id="IPR001138">
    <property type="entry name" value="Zn2Cys6_DnaBD"/>
</dbReference>
<keyword evidence="4" id="KW-0804">Transcription</keyword>
<dbReference type="PANTHER" id="PTHR47338:SF7">
    <property type="entry name" value="ZN(II)2CYS6 TRANSCRIPTION FACTOR (EUROFUNG)"/>
    <property type="match status" value="1"/>
</dbReference>
<evidence type="ECO:0000256" key="3">
    <source>
        <dbReference type="ARBA" id="ARBA00023015"/>
    </source>
</evidence>
<feature type="region of interest" description="Disordered" evidence="6">
    <location>
        <begin position="182"/>
        <end position="273"/>
    </location>
</feature>
<dbReference type="PROSITE" id="PS50048">
    <property type="entry name" value="ZN2_CY6_FUNGAL_2"/>
    <property type="match status" value="1"/>
</dbReference>
<organism evidence="8 9">
    <name type="scientific">Apiospora rasikravindrae</name>
    <dbReference type="NCBI Taxonomy" id="990691"/>
    <lineage>
        <taxon>Eukaryota</taxon>
        <taxon>Fungi</taxon>
        <taxon>Dikarya</taxon>
        <taxon>Ascomycota</taxon>
        <taxon>Pezizomycotina</taxon>
        <taxon>Sordariomycetes</taxon>
        <taxon>Xylariomycetidae</taxon>
        <taxon>Amphisphaeriales</taxon>
        <taxon>Apiosporaceae</taxon>
        <taxon>Apiospora</taxon>
    </lineage>
</organism>
<evidence type="ECO:0000259" key="7">
    <source>
        <dbReference type="PROSITE" id="PS50048"/>
    </source>
</evidence>
<keyword evidence="5" id="KW-0539">Nucleus</keyword>
<keyword evidence="2" id="KW-0479">Metal-binding</keyword>
<comment type="subcellular location">
    <subcellularLocation>
        <location evidence="1">Nucleus</location>
    </subcellularLocation>
</comment>
<feature type="compositionally biased region" description="Basic and acidic residues" evidence="6">
    <location>
        <begin position="302"/>
        <end position="315"/>
    </location>
</feature>
<reference evidence="8 9" key="1">
    <citation type="submission" date="2023-01" db="EMBL/GenBank/DDBJ databases">
        <title>Analysis of 21 Apiospora genomes using comparative genomics revels a genus with tremendous synthesis potential of carbohydrate active enzymes and secondary metabolites.</title>
        <authorList>
            <person name="Sorensen T."/>
        </authorList>
    </citation>
    <scope>NUCLEOTIDE SEQUENCE [LARGE SCALE GENOMIC DNA]</scope>
    <source>
        <strain evidence="8 9">CBS 33761</strain>
    </source>
</reference>
<evidence type="ECO:0000256" key="5">
    <source>
        <dbReference type="ARBA" id="ARBA00023242"/>
    </source>
</evidence>
<name>A0ABR1SFQ6_9PEZI</name>
<evidence type="ECO:0000256" key="6">
    <source>
        <dbReference type="SAM" id="MobiDB-lite"/>
    </source>
</evidence>